<comment type="caution">
    <text evidence="2">The sequence shown here is derived from an EMBL/GenBank/DDBJ whole genome shotgun (WGS) entry which is preliminary data.</text>
</comment>
<dbReference type="AlphaFoldDB" id="A0AA40EH37"/>
<feature type="region of interest" description="Disordered" evidence="1">
    <location>
        <begin position="1"/>
        <end position="32"/>
    </location>
</feature>
<organism evidence="2 3">
    <name type="scientific">Apiosordaria backusii</name>
    <dbReference type="NCBI Taxonomy" id="314023"/>
    <lineage>
        <taxon>Eukaryota</taxon>
        <taxon>Fungi</taxon>
        <taxon>Dikarya</taxon>
        <taxon>Ascomycota</taxon>
        <taxon>Pezizomycotina</taxon>
        <taxon>Sordariomycetes</taxon>
        <taxon>Sordariomycetidae</taxon>
        <taxon>Sordariales</taxon>
        <taxon>Lasiosphaeriaceae</taxon>
        <taxon>Apiosordaria</taxon>
    </lineage>
</organism>
<reference evidence="2" key="1">
    <citation type="submission" date="2023-06" db="EMBL/GenBank/DDBJ databases">
        <title>Genome-scale phylogeny and comparative genomics of the fungal order Sordariales.</title>
        <authorList>
            <consortium name="Lawrence Berkeley National Laboratory"/>
            <person name="Hensen N."/>
            <person name="Bonometti L."/>
            <person name="Westerberg I."/>
            <person name="Brannstrom I.O."/>
            <person name="Guillou S."/>
            <person name="Cros-Aarteil S."/>
            <person name="Calhoun S."/>
            <person name="Haridas S."/>
            <person name="Kuo A."/>
            <person name="Mondo S."/>
            <person name="Pangilinan J."/>
            <person name="Riley R."/>
            <person name="Labutti K."/>
            <person name="Andreopoulos B."/>
            <person name="Lipzen A."/>
            <person name="Chen C."/>
            <person name="Yanf M."/>
            <person name="Daum C."/>
            <person name="Ng V."/>
            <person name="Clum A."/>
            <person name="Steindorff A."/>
            <person name="Ohm R."/>
            <person name="Martin F."/>
            <person name="Silar P."/>
            <person name="Natvig D."/>
            <person name="Lalanne C."/>
            <person name="Gautier V."/>
            <person name="Ament-Velasquez S.L."/>
            <person name="Kruys A."/>
            <person name="Hutchinson M.I."/>
            <person name="Powell A.J."/>
            <person name="Barry K."/>
            <person name="Miller A.N."/>
            <person name="Grigoriev I.V."/>
            <person name="Debuchy R."/>
            <person name="Gladieux P."/>
            <person name="Thoren M.H."/>
            <person name="Johannesson H."/>
        </authorList>
    </citation>
    <scope>NUCLEOTIDE SEQUENCE</scope>
    <source>
        <strain evidence="2">CBS 540.89</strain>
    </source>
</reference>
<evidence type="ECO:0000256" key="1">
    <source>
        <dbReference type="SAM" id="MobiDB-lite"/>
    </source>
</evidence>
<feature type="compositionally biased region" description="Basic and acidic residues" evidence="1">
    <location>
        <begin position="20"/>
        <end position="32"/>
    </location>
</feature>
<proteinExistence type="predicted"/>
<dbReference type="Proteomes" id="UP001172159">
    <property type="component" value="Unassembled WGS sequence"/>
</dbReference>
<gene>
    <name evidence="2" type="ORF">B0T21DRAFT_284093</name>
</gene>
<evidence type="ECO:0000313" key="2">
    <source>
        <dbReference type="EMBL" id="KAK0739910.1"/>
    </source>
</evidence>
<accession>A0AA40EH37</accession>
<dbReference type="EMBL" id="JAUKTV010000004">
    <property type="protein sequence ID" value="KAK0739910.1"/>
    <property type="molecule type" value="Genomic_DNA"/>
</dbReference>
<evidence type="ECO:0000313" key="3">
    <source>
        <dbReference type="Proteomes" id="UP001172159"/>
    </source>
</evidence>
<feature type="non-terminal residue" evidence="2">
    <location>
        <position position="590"/>
    </location>
</feature>
<keyword evidence="3" id="KW-1185">Reference proteome</keyword>
<name>A0AA40EH37_9PEZI</name>
<sequence>MSDWWPGFYPPDDESDDSDDNQKESEETLDSIKHSKTINFPIRASYTKWESREAFRESFDLSEDDFKVTRAERKDGPATKIVYTAVNSSSLTQPKTCLGYIRFKTTQGHDNGGIIEIVNRSTTLQPWHLDLGGTSKADDTSQAGAHGEGLKVALLILMRRPWNFAIRCISGGFDWSFNFTTQGKLSAHLERMSPASIRSVEAKSERESRGASLLPFPASCEKDVQFVIGETVQGRNEKGASVRRRAVPLATFLHWTEAALFLQEIEDGGIISTKYGSLLTAPQLSGRVYLKGLLLKDSRKVSASVTGKRLKFGYDFKAGTTNRERQSMTTATEEAQALWRIWNNVLDTKPDLVAALSEMLNVHSVSQEYADVAQAANYLEEATARKLKDYLCSGKFRGKWYYQADEQSQNTRFKHVVEGLGCTPIKLSRDYWDILKYYDLLRTAEQEEQLRFSRAPVSQRERNTTFSQSIFRLLRASFRACSQTSNYRIEFVQAGQLSLHICVYQQQHTIKVHEQWLEKPFAAKELGLEVDELAETDLLFYAVGTLFRDAVEQLPDGRFKRWSREGRTPSWYRRQEVRRTEQRLLNYARI</sequence>
<protein>
    <submittedName>
        <fullName evidence="2">Uncharacterized protein</fullName>
    </submittedName>
</protein>